<organism evidence="1 2">
    <name type="scientific">Desulforamulus profundi</name>
    <dbReference type="NCBI Taxonomy" id="1383067"/>
    <lineage>
        <taxon>Bacteria</taxon>
        <taxon>Bacillati</taxon>
        <taxon>Bacillota</taxon>
        <taxon>Clostridia</taxon>
        <taxon>Eubacteriales</taxon>
        <taxon>Peptococcaceae</taxon>
        <taxon>Desulforamulus</taxon>
    </lineage>
</organism>
<dbReference type="Proteomes" id="UP000222564">
    <property type="component" value="Unassembled WGS sequence"/>
</dbReference>
<dbReference type="EMBL" id="AWQQ01000040">
    <property type="protein sequence ID" value="PHJ38977.1"/>
    <property type="molecule type" value="Genomic_DNA"/>
</dbReference>
<name>A0A2C6M9I4_9FIRM</name>
<proteinExistence type="predicted"/>
<comment type="caution">
    <text evidence="1">The sequence shown here is derived from an EMBL/GenBank/DDBJ whole genome shotgun (WGS) entry which is preliminary data.</text>
</comment>
<evidence type="ECO:0000313" key="2">
    <source>
        <dbReference type="Proteomes" id="UP000222564"/>
    </source>
</evidence>
<sequence length="29" mass="3448">MSKVVVLFGHRPVNLINKERAYYNKKTLE</sequence>
<accession>A0A2C6M9I4</accession>
<dbReference type="AlphaFoldDB" id="A0A2C6M9I4"/>
<gene>
    <name evidence="1" type="ORF">P378_06600</name>
</gene>
<evidence type="ECO:0000313" key="1">
    <source>
        <dbReference type="EMBL" id="PHJ38977.1"/>
    </source>
</evidence>
<reference evidence="1 2" key="1">
    <citation type="submission" date="2013-09" db="EMBL/GenBank/DDBJ databases">
        <title>Biodegradation of hydrocarbons in the deep terrestrial subsurface : characterization of a microbial consortium composed of two Desulfotomaculum species originating from a deep geological formation.</title>
        <authorList>
            <person name="Aullo T."/>
            <person name="Berlendis S."/>
            <person name="Lascourreges J.-F."/>
            <person name="Dessort D."/>
            <person name="Saint-Laurent S."/>
            <person name="Schraauwers B."/>
            <person name="Mas J."/>
            <person name="Magot M."/>
            <person name="Ranchou-Peyruse A."/>
        </authorList>
    </citation>
    <scope>NUCLEOTIDE SEQUENCE [LARGE SCALE GENOMIC DNA]</scope>
    <source>
        <strain evidence="1 2">Bs107</strain>
    </source>
</reference>
<protein>
    <submittedName>
        <fullName evidence="1">Uncharacterized protein</fullName>
    </submittedName>
</protein>
<keyword evidence="2" id="KW-1185">Reference proteome</keyword>